<feature type="non-terminal residue" evidence="2">
    <location>
        <position position="146"/>
    </location>
</feature>
<protein>
    <submittedName>
        <fullName evidence="2">Uncharacterized protein</fullName>
    </submittedName>
</protein>
<reference evidence="2 3" key="1">
    <citation type="journal article" date="2021" name="Nat. Plants">
        <title>The Taxus genome provides insights into paclitaxel biosynthesis.</title>
        <authorList>
            <person name="Xiong X."/>
            <person name="Gou J."/>
            <person name="Liao Q."/>
            <person name="Li Y."/>
            <person name="Zhou Q."/>
            <person name="Bi G."/>
            <person name="Li C."/>
            <person name="Du R."/>
            <person name="Wang X."/>
            <person name="Sun T."/>
            <person name="Guo L."/>
            <person name="Liang H."/>
            <person name="Lu P."/>
            <person name="Wu Y."/>
            <person name="Zhang Z."/>
            <person name="Ro D.K."/>
            <person name="Shang Y."/>
            <person name="Huang S."/>
            <person name="Yan J."/>
        </authorList>
    </citation>
    <scope>NUCLEOTIDE SEQUENCE [LARGE SCALE GENOMIC DNA]</scope>
    <source>
        <strain evidence="2">Ta-2019</strain>
    </source>
</reference>
<keyword evidence="1" id="KW-0472">Membrane</keyword>
<accession>A0AA38CJ77</accession>
<evidence type="ECO:0000313" key="3">
    <source>
        <dbReference type="Proteomes" id="UP000824469"/>
    </source>
</evidence>
<organism evidence="2 3">
    <name type="scientific">Taxus chinensis</name>
    <name type="common">Chinese yew</name>
    <name type="synonym">Taxus wallichiana var. chinensis</name>
    <dbReference type="NCBI Taxonomy" id="29808"/>
    <lineage>
        <taxon>Eukaryota</taxon>
        <taxon>Viridiplantae</taxon>
        <taxon>Streptophyta</taxon>
        <taxon>Embryophyta</taxon>
        <taxon>Tracheophyta</taxon>
        <taxon>Spermatophyta</taxon>
        <taxon>Pinopsida</taxon>
        <taxon>Pinidae</taxon>
        <taxon>Conifers II</taxon>
        <taxon>Cupressales</taxon>
        <taxon>Taxaceae</taxon>
        <taxon>Taxus</taxon>
    </lineage>
</organism>
<feature type="non-terminal residue" evidence="2">
    <location>
        <position position="1"/>
    </location>
</feature>
<dbReference type="AlphaFoldDB" id="A0AA38CJ77"/>
<name>A0AA38CJ77_TAXCH</name>
<comment type="caution">
    <text evidence="2">The sequence shown here is derived from an EMBL/GenBank/DDBJ whole genome shotgun (WGS) entry which is preliminary data.</text>
</comment>
<dbReference type="EMBL" id="JAHRHJ020000009">
    <property type="protein sequence ID" value="KAH9300661.1"/>
    <property type="molecule type" value="Genomic_DNA"/>
</dbReference>
<sequence>DIEQLAIDEPKCSVWHRVTPGVKLADENLKFSSKAMEEIISPAGDSPAQEPATRKSPDGFAFGMTVLIIAVFLILILSVIICYFQPQAARCFSYSGFRIGFPDAEEGRHSQLPGEGSTSPSASTRLIHNAQVAEVQNPAVLTDWFN</sequence>
<keyword evidence="1" id="KW-0812">Transmembrane</keyword>
<feature type="transmembrane region" description="Helical" evidence="1">
    <location>
        <begin position="60"/>
        <end position="84"/>
    </location>
</feature>
<gene>
    <name evidence="2" type="ORF">KI387_012244</name>
</gene>
<keyword evidence="1" id="KW-1133">Transmembrane helix</keyword>
<proteinExistence type="predicted"/>
<evidence type="ECO:0000313" key="2">
    <source>
        <dbReference type="EMBL" id="KAH9300661.1"/>
    </source>
</evidence>
<dbReference type="Proteomes" id="UP000824469">
    <property type="component" value="Unassembled WGS sequence"/>
</dbReference>
<evidence type="ECO:0000256" key="1">
    <source>
        <dbReference type="SAM" id="Phobius"/>
    </source>
</evidence>
<keyword evidence="3" id="KW-1185">Reference proteome</keyword>